<accession>A0ABN7PG01</accession>
<evidence type="ECO:0000313" key="2">
    <source>
        <dbReference type="EMBL" id="CAG2064390.1"/>
    </source>
</evidence>
<feature type="non-terminal residue" evidence="2">
    <location>
        <position position="1"/>
    </location>
</feature>
<feature type="region of interest" description="Disordered" evidence="1">
    <location>
        <begin position="120"/>
        <end position="145"/>
    </location>
</feature>
<dbReference type="Gene3D" id="1.20.58.60">
    <property type="match status" value="1"/>
</dbReference>
<gene>
    <name evidence="2" type="ORF">TPAB3V08_LOCUS11337</name>
</gene>
<feature type="compositionally biased region" description="Basic and acidic residues" evidence="1">
    <location>
        <begin position="171"/>
        <end position="182"/>
    </location>
</feature>
<comment type="caution">
    <text evidence="2">The sequence shown here is derived from an EMBL/GenBank/DDBJ whole genome shotgun (WGS) entry which is preliminary data.</text>
</comment>
<keyword evidence="3" id="KW-1185">Reference proteome</keyword>
<feature type="compositionally biased region" description="Polar residues" evidence="1">
    <location>
        <begin position="130"/>
        <end position="141"/>
    </location>
</feature>
<sequence length="1156" mass="127983">QSAQVIQEKRIHEIAQYRTLLSDLEQWLASTANTLKSDLHNTSLPAIREQIIQHQLLGQQLELRKDQLSKLADLCQTLQSYPDVQHLAVKLLEHLKLLESSIRDTDITVRTRLDALQESLNTEESKEDIVSSSSLQEQQRVPSIKQETPVVEPDVVDKGFVILSRQEAEHISKEKSLSEKDTSVVTPVGSVPSSPRGEGDDTIASNASPIPDEEVSLPVFETGELLPCMTTLEVGSQTGNSLVEQPNTRKLAPVPELTTKSVGITCHPPVDMEVQTQFSSRTQTPDVVKAVTPKERDMATSPIEVEVKKDKIQVIQRITGDEETIEIATKSDICQNKEPSPPVDSSALVPSEYARSEHEDLLVNVRYKGRPDEPSMETGGAMSELNIIHSTPQSFETVVVDPDETTTEVIVDADGTKRIFVRKVRRTVLSVQQHQTVQHGLTTLTTSSFGPEGTVPVTQSVAFSEVILQGQKNTVAHTRGDGQTAVTTSQSYAGHVAAGVPGGEVTVSEFSSGPQHETLAYHYPPGESASTLLLRGLHPHGQEGDVTITELPQETAYDPAQEGPDLVTTSTSSVHAVVQQVTKRIVRKVRKVIRRVVIVDGKERVTEEVIEEPEEVEITEDGIPRVNIDIRRSEDGVDLATQSEPPFETESVNIPSTLVTEETIMRDVPTEFVLDPDGRPIVFDSGQIRSSGGREPLEYSTPLQIDDPQLTDTVHTTRRRIIRKVVVKNGKESFTEEVIDEPEEVEVTERSNIPLAIDNRIAVPTFSKKHGEDYSVEEPRYDTSDAEYKTTESNIGGIVSPTVHRTRRRIIRKIIIKDGKEHVSKETIDEPEYLGNIDDHQLQQSSQLEPGSVYTENTVDKVIQTFVDKDGQKQVMKEPLEPTSGEKIVPSSVVEVNTQSKLLPSTTDVVEEPTDKDNTMESSRNKSHKKHKPKKTSEGLIKRTGSFSDKDDKEQPTDVIKGASKAQPKDEQSPQQFGDKQIDTSSVTISHTPEEIVKTPEQLLPGENNEPDVKGQFYSKSKKTIVSKPVDRAIDVGDPEEPESLKASEGKQTPVDSSEEMTTSSEYLPVGGITHVTRRKIIKKVIVKDGKEYSTKEVVEEPEEWSGFEGKVPTISHIASHETQTSPDFVNVQTINRRIVRRVVTIVDGKEHVTEE</sequence>
<feature type="region of interest" description="Disordered" evidence="1">
    <location>
        <begin position="1034"/>
        <end position="1063"/>
    </location>
</feature>
<evidence type="ECO:0000313" key="3">
    <source>
        <dbReference type="Proteomes" id="UP001153148"/>
    </source>
</evidence>
<evidence type="ECO:0000256" key="1">
    <source>
        <dbReference type="SAM" id="MobiDB-lite"/>
    </source>
</evidence>
<proteinExistence type="predicted"/>
<feature type="region of interest" description="Disordered" evidence="1">
    <location>
        <begin position="873"/>
        <end position="1020"/>
    </location>
</feature>
<dbReference type="SUPFAM" id="SSF46966">
    <property type="entry name" value="Spectrin repeat"/>
    <property type="match status" value="1"/>
</dbReference>
<feature type="compositionally biased region" description="Low complexity" evidence="1">
    <location>
        <begin position="183"/>
        <end position="195"/>
    </location>
</feature>
<dbReference type="EMBL" id="CAJPIN010033694">
    <property type="protein sequence ID" value="CAG2064390.1"/>
    <property type="molecule type" value="Genomic_DNA"/>
</dbReference>
<feature type="compositionally biased region" description="Polar residues" evidence="1">
    <location>
        <begin position="1050"/>
        <end position="1063"/>
    </location>
</feature>
<organism evidence="2 3">
    <name type="scientific">Timema podura</name>
    <name type="common">Walking stick</name>
    <dbReference type="NCBI Taxonomy" id="61482"/>
    <lineage>
        <taxon>Eukaryota</taxon>
        <taxon>Metazoa</taxon>
        <taxon>Ecdysozoa</taxon>
        <taxon>Arthropoda</taxon>
        <taxon>Hexapoda</taxon>
        <taxon>Insecta</taxon>
        <taxon>Pterygota</taxon>
        <taxon>Neoptera</taxon>
        <taxon>Polyneoptera</taxon>
        <taxon>Phasmatodea</taxon>
        <taxon>Timematodea</taxon>
        <taxon>Timematoidea</taxon>
        <taxon>Timematidae</taxon>
        <taxon>Timema</taxon>
    </lineage>
</organism>
<feature type="non-terminal residue" evidence="2">
    <location>
        <position position="1156"/>
    </location>
</feature>
<feature type="region of interest" description="Disordered" evidence="1">
    <location>
        <begin position="171"/>
        <end position="201"/>
    </location>
</feature>
<protein>
    <submittedName>
        <fullName evidence="2">Uncharacterized protein</fullName>
    </submittedName>
</protein>
<feature type="compositionally biased region" description="Polar residues" evidence="1">
    <location>
        <begin position="894"/>
        <end position="908"/>
    </location>
</feature>
<feature type="compositionally biased region" description="Polar residues" evidence="1">
    <location>
        <begin position="973"/>
        <end position="991"/>
    </location>
</feature>
<feature type="compositionally biased region" description="Basic residues" evidence="1">
    <location>
        <begin position="925"/>
        <end position="934"/>
    </location>
</feature>
<reference evidence="2" key="1">
    <citation type="submission" date="2021-03" db="EMBL/GenBank/DDBJ databases">
        <authorList>
            <person name="Tran Van P."/>
        </authorList>
    </citation>
    <scope>NUCLEOTIDE SEQUENCE</scope>
</reference>
<name>A0ABN7PG01_TIMPD</name>
<dbReference type="Proteomes" id="UP001153148">
    <property type="component" value="Unassembled WGS sequence"/>
</dbReference>